<gene>
    <name evidence="1" type="ORF">M5I08_14875</name>
</gene>
<evidence type="ECO:0000313" key="2">
    <source>
        <dbReference type="Proteomes" id="UP001056610"/>
    </source>
</evidence>
<dbReference type="Proteomes" id="UP001056610">
    <property type="component" value="Chromosome"/>
</dbReference>
<protein>
    <submittedName>
        <fullName evidence="1">Uncharacterized protein</fullName>
    </submittedName>
</protein>
<organism evidence="1 2">
    <name type="scientific">Candidatus Mycobacterium methanotrophicum</name>
    <dbReference type="NCBI Taxonomy" id="2943498"/>
    <lineage>
        <taxon>Bacteria</taxon>
        <taxon>Bacillati</taxon>
        <taxon>Actinomycetota</taxon>
        <taxon>Actinomycetes</taxon>
        <taxon>Mycobacteriales</taxon>
        <taxon>Mycobacteriaceae</taxon>
        <taxon>Mycobacterium</taxon>
    </lineage>
</organism>
<dbReference type="RefSeq" id="WP_249763456.1">
    <property type="nucleotide sequence ID" value="NZ_CP097320.1"/>
</dbReference>
<accession>A0ABY4QU56</accession>
<proteinExistence type="predicted"/>
<reference evidence="1" key="1">
    <citation type="submission" date="2022-05" db="EMBL/GenBank/DDBJ databases">
        <title>A methanotrophic Mycobacterium dominates a cave microbial ecosystem.</title>
        <authorList>
            <person name="Van Spanning R.J.M."/>
            <person name="Guan Q."/>
            <person name="Melkonian C."/>
            <person name="Gallant J."/>
            <person name="Polerecky L."/>
            <person name="Flot J.-F."/>
            <person name="Brandt B.W."/>
            <person name="Braster M."/>
            <person name="Iturbe Espinoza P."/>
            <person name="Aerts J."/>
            <person name="Meima-Franke M."/>
            <person name="Piersma S.R."/>
            <person name="Bunduc C."/>
            <person name="Ummels R."/>
            <person name="Pain A."/>
            <person name="Fleming E.J."/>
            <person name="van der Wel N."/>
            <person name="Gherman V.D."/>
            <person name="Sarbu S.M."/>
            <person name="Bodelier P.L.E."/>
            <person name="Bitter W."/>
        </authorList>
    </citation>
    <scope>NUCLEOTIDE SEQUENCE</scope>
    <source>
        <strain evidence="1">Sulfur Cave</strain>
    </source>
</reference>
<name>A0ABY4QU56_9MYCO</name>
<evidence type="ECO:0000313" key="1">
    <source>
        <dbReference type="EMBL" id="UQX13360.1"/>
    </source>
</evidence>
<keyword evidence="2" id="KW-1185">Reference proteome</keyword>
<sequence>MAVVCLDVDDADLAFAGAAEQVRMLAEGTVTAPGLLADSWAPPLANPAGCELR</sequence>
<dbReference type="EMBL" id="CP097320">
    <property type="protein sequence ID" value="UQX13360.1"/>
    <property type="molecule type" value="Genomic_DNA"/>
</dbReference>